<dbReference type="Pfam" id="PF19981">
    <property type="entry name" value="DUF6417"/>
    <property type="match status" value="1"/>
</dbReference>
<dbReference type="RefSeq" id="WP_162948136.1">
    <property type="nucleotide sequence ID" value="NZ_JARAUR010000027.1"/>
</dbReference>
<name>A0ABU4NGH4_9ACTN</name>
<sequence length="51" mass="5561">MDEGEHVDLDEIEFAPMDHTAERLAFLALAEAHDLLTLLLTVAQDDGPALS</sequence>
<keyword evidence="2" id="KW-1185">Reference proteome</keyword>
<dbReference type="EMBL" id="JARAYU010000006">
    <property type="protein sequence ID" value="MDX3701858.1"/>
    <property type="molecule type" value="Genomic_DNA"/>
</dbReference>
<dbReference type="Proteomes" id="UP001271274">
    <property type="component" value="Unassembled WGS sequence"/>
</dbReference>
<comment type="caution">
    <text evidence="1">The sequence shown here is derived from an EMBL/GenBank/DDBJ whole genome shotgun (WGS) entry which is preliminary data.</text>
</comment>
<accession>A0ABU4NGH4</accession>
<protein>
    <submittedName>
        <fullName evidence="1">Uncharacterized protein</fullName>
    </submittedName>
</protein>
<dbReference type="InterPro" id="IPR046302">
    <property type="entry name" value="DUF6417"/>
</dbReference>
<reference evidence="1 2" key="1">
    <citation type="journal article" date="2023" name="Microb. Genom.">
        <title>Mesoterricola silvestris gen. nov., sp. nov., Mesoterricola sediminis sp. nov., Geothrix oryzae sp. nov., Geothrix edaphica sp. nov., Geothrix rubra sp. nov., and Geothrix limicola sp. nov., six novel members of Acidobacteriota isolated from soils.</title>
        <authorList>
            <person name="Weisberg A.J."/>
            <person name="Pearce E."/>
            <person name="Kramer C.G."/>
            <person name="Chang J.H."/>
            <person name="Clarke C.R."/>
        </authorList>
    </citation>
    <scope>NUCLEOTIDE SEQUENCE [LARGE SCALE GENOMIC DNA]</scope>
    <source>
        <strain evidence="1 2">ID09-01A</strain>
    </source>
</reference>
<evidence type="ECO:0000313" key="2">
    <source>
        <dbReference type="Proteomes" id="UP001271274"/>
    </source>
</evidence>
<gene>
    <name evidence="1" type="ORF">PV662_19215</name>
</gene>
<organism evidence="1 2">
    <name type="scientific">Streptomyces europaeiscabiei</name>
    <dbReference type="NCBI Taxonomy" id="146819"/>
    <lineage>
        <taxon>Bacteria</taxon>
        <taxon>Bacillati</taxon>
        <taxon>Actinomycetota</taxon>
        <taxon>Actinomycetes</taxon>
        <taxon>Kitasatosporales</taxon>
        <taxon>Streptomycetaceae</taxon>
        <taxon>Streptomyces</taxon>
    </lineage>
</organism>
<proteinExistence type="predicted"/>
<evidence type="ECO:0000313" key="1">
    <source>
        <dbReference type="EMBL" id="MDX3701858.1"/>
    </source>
</evidence>